<dbReference type="RefSeq" id="XP_025369257.1">
    <property type="nucleotide sequence ID" value="XM_025510407.1"/>
</dbReference>
<dbReference type="EMBL" id="KZ819384">
    <property type="protein sequence ID" value="PWN42097.1"/>
    <property type="molecule type" value="Genomic_DNA"/>
</dbReference>
<protein>
    <submittedName>
        <fullName evidence="2">Uncharacterized protein</fullName>
    </submittedName>
</protein>
<organism evidence="2 3">
    <name type="scientific">Ceraceosorus guamensis</name>
    <dbReference type="NCBI Taxonomy" id="1522189"/>
    <lineage>
        <taxon>Eukaryota</taxon>
        <taxon>Fungi</taxon>
        <taxon>Dikarya</taxon>
        <taxon>Basidiomycota</taxon>
        <taxon>Ustilaginomycotina</taxon>
        <taxon>Exobasidiomycetes</taxon>
        <taxon>Ceraceosorales</taxon>
        <taxon>Ceraceosoraceae</taxon>
        <taxon>Ceraceosorus</taxon>
    </lineage>
</organism>
<gene>
    <name evidence="2" type="ORF">IE81DRAFT_147608</name>
</gene>
<dbReference type="GeneID" id="37032277"/>
<dbReference type="InParanoid" id="A0A316VWS6"/>
<accession>A0A316VWS6</accession>
<name>A0A316VWS6_9BASI</name>
<keyword evidence="3" id="KW-1185">Reference proteome</keyword>
<evidence type="ECO:0000313" key="3">
    <source>
        <dbReference type="Proteomes" id="UP000245783"/>
    </source>
</evidence>
<dbReference type="AlphaFoldDB" id="A0A316VWS6"/>
<reference evidence="2 3" key="1">
    <citation type="journal article" date="2018" name="Mol. Biol. Evol.">
        <title>Broad Genomic Sampling Reveals a Smut Pathogenic Ancestry of the Fungal Clade Ustilaginomycotina.</title>
        <authorList>
            <person name="Kijpornyongpan T."/>
            <person name="Mondo S.J."/>
            <person name="Barry K."/>
            <person name="Sandor L."/>
            <person name="Lee J."/>
            <person name="Lipzen A."/>
            <person name="Pangilinan J."/>
            <person name="LaButti K."/>
            <person name="Hainaut M."/>
            <person name="Henrissat B."/>
            <person name="Grigoriev I.V."/>
            <person name="Spatafora J.W."/>
            <person name="Aime M.C."/>
        </authorList>
    </citation>
    <scope>NUCLEOTIDE SEQUENCE [LARGE SCALE GENOMIC DNA]</scope>
    <source>
        <strain evidence="2 3">MCA 4658</strain>
    </source>
</reference>
<feature type="region of interest" description="Disordered" evidence="1">
    <location>
        <begin position="155"/>
        <end position="174"/>
    </location>
</feature>
<evidence type="ECO:0000256" key="1">
    <source>
        <dbReference type="SAM" id="MobiDB-lite"/>
    </source>
</evidence>
<dbReference type="Proteomes" id="UP000245783">
    <property type="component" value="Unassembled WGS sequence"/>
</dbReference>
<evidence type="ECO:0000313" key="2">
    <source>
        <dbReference type="EMBL" id="PWN42097.1"/>
    </source>
</evidence>
<proteinExistence type="predicted"/>
<sequence>MNTHVMQGPSLRPTRVRAVAVHTKRNPPRVAALLDASESTTQPSISEHLRVAQLLVATRQHQQVGRRRTRCGLPQGCFELTYPEKLLKSLGSSLLVIHSTHHAIVTTFITIAISTALERPVRPVSITQTPGSLHHKLLLRARALSSRRQTNHLSHSHLFFTSPPPTSHQQPHRRLSYTRLHQGASPSHLFAPSSHILQQACFFQS</sequence>